<reference evidence="2 3" key="2">
    <citation type="submission" date="2019-01" db="EMBL/GenBank/DDBJ databases">
        <title>Sinorhodobacter populi sp. nov. isolated from the symptomatic bark tissue of Populus euramericana canker.</title>
        <authorList>
            <person name="Xu G."/>
        </authorList>
    </citation>
    <scope>NUCLEOTIDE SEQUENCE [LARGE SCALE GENOMIC DNA]</scope>
    <source>
        <strain evidence="2 3">CGMCC 1.12963</strain>
    </source>
</reference>
<evidence type="ECO:0000313" key="3">
    <source>
        <dbReference type="Proteomes" id="UP000288071"/>
    </source>
</evidence>
<dbReference type="EMBL" id="SAVA01000006">
    <property type="protein sequence ID" value="RWR51574.1"/>
    <property type="molecule type" value="Genomic_DNA"/>
</dbReference>
<protein>
    <submittedName>
        <fullName evidence="2">Uncharacterized protein</fullName>
    </submittedName>
</protein>
<feature type="region of interest" description="Disordered" evidence="1">
    <location>
        <begin position="144"/>
        <end position="173"/>
    </location>
</feature>
<reference evidence="3" key="1">
    <citation type="submission" date="2019-01" db="EMBL/GenBank/DDBJ databases">
        <title>Sinorhodobacter populi sp. nov. isolated from the symptomatic bark tissue of Populus euramericana canker.</title>
        <authorList>
            <person name="Li Y."/>
        </authorList>
    </citation>
    <scope>NUCLEOTIDE SEQUENCE [LARGE SCALE GENOMIC DNA]</scope>
    <source>
        <strain evidence="3">CGMCC 1.12963</strain>
    </source>
</reference>
<accession>A0A3S3N9Y2</accession>
<feature type="region of interest" description="Disordered" evidence="1">
    <location>
        <begin position="1"/>
        <end position="20"/>
    </location>
</feature>
<evidence type="ECO:0000313" key="2">
    <source>
        <dbReference type="EMBL" id="RWR51574.1"/>
    </source>
</evidence>
<sequence>MTDDTDDELPARLVAPGPGGQGRTYWEITPRGLAIIEELVGRGCHLATVARVLGMHGTTLREVRRRDPAVEEAYQRGLAREHDVLVGNLRRVADEGNVVANLFLLKARHGYREGEAPELNVSVNTGGVVLLPPKMTMEEFLSERRAAGGSIPGQPEPDVLEHAPLDPEARRGD</sequence>
<dbReference type="RefSeq" id="WP_128156471.1">
    <property type="nucleotide sequence ID" value="NZ_JBHSOM010000026.1"/>
</dbReference>
<organism evidence="2 3">
    <name type="scientific">Paenirhodobacter huangdaonensis</name>
    <dbReference type="NCBI Taxonomy" id="2501515"/>
    <lineage>
        <taxon>Bacteria</taxon>
        <taxon>Pseudomonadati</taxon>
        <taxon>Pseudomonadota</taxon>
        <taxon>Alphaproteobacteria</taxon>
        <taxon>Rhodobacterales</taxon>
        <taxon>Rhodobacter group</taxon>
        <taxon>Paenirhodobacter</taxon>
    </lineage>
</organism>
<evidence type="ECO:0000256" key="1">
    <source>
        <dbReference type="SAM" id="MobiDB-lite"/>
    </source>
</evidence>
<gene>
    <name evidence="2" type="ORF">EOW66_11360</name>
</gene>
<dbReference type="AlphaFoldDB" id="A0A3S3N9Y2"/>
<name>A0A3S3N9Y2_9RHOB</name>
<dbReference type="Proteomes" id="UP000288071">
    <property type="component" value="Unassembled WGS sequence"/>
</dbReference>
<keyword evidence="3" id="KW-1185">Reference proteome</keyword>
<feature type="compositionally biased region" description="Basic and acidic residues" evidence="1">
    <location>
        <begin position="159"/>
        <end position="173"/>
    </location>
</feature>
<proteinExistence type="predicted"/>
<comment type="caution">
    <text evidence="2">The sequence shown here is derived from an EMBL/GenBank/DDBJ whole genome shotgun (WGS) entry which is preliminary data.</text>
</comment>